<evidence type="ECO:0000313" key="8">
    <source>
        <dbReference type="Proteomes" id="UP000033066"/>
    </source>
</evidence>
<sequence length="410" mass="45324">MEIINIALVIIGGLVFFLGVISRRIREWNFSEPFAALIVGVLLSSAGFDILDLKLLNPRILEEAARLSLAVGVMGVALRVPSSYIIKNWRSIAAMLGIVMPFMWIMNSLLVYWLLDFNFLTALLLGAIMTPTDPILAVSIVSGQLAKDKLPERLRDLISVESGSNDGLAYPFVLLPILWMAHRPEKALNHWVINTLFWEVGAAVILGALIGYTAGHILRKAQSKKTINESSYVAYTLSLTFLTLGGIKLIGSDGILAVFVAGAFFSATSTEKERRDEKRVVEGSDRFFTIPIFTLLGLALPWQEWGKLGLEGLMLALLILILHRTPILFSIKPLVPNLKNSLDVLFTGWFGPIGVAALYYARLSMRQTGIEELWPVVSLVICMSIVLHGITATYFTKLYGKYNPEKSGNE</sequence>
<feature type="transmembrane region" description="Helical" evidence="5">
    <location>
        <begin position="373"/>
        <end position="396"/>
    </location>
</feature>
<dbReference type="GO" id="GO:0005886">
    <property type="term" value="C:plasma membrane"/>
    <property type="evidence" value="ECO:0007669"/>
    <property type="project" value="InterPro"/>
</dbReference>
<keyword evidence="8" id="KW-1185">Reference proteome</keyword>
<dbReference type="GO" id="GO:0042391">
    <property type="term" value="P:regulation of membrane potential"/>
    <property type="evidence" value="ECO:0007669"/>
    <property type="project" value="InterPro"/>
</dbReference>
<evidence type="ECO:0000313" key="7">
    <source>
        <dbReference type="EMBL" id="AKB81130.1"/>
    </source>
</evidence>
<accession>A0A0E3WVU8</accession>
<dbReference type="GO" id="GO:0036376">
    <property type="term" value="P:sodium ion export across plasma membrane"/>
    <property type="evidence" value="ECO:0007669"/>
    <property type="project" value="InterPro"/>
</dbReference>
<evidence type="ECO:0000256" key="1">
    <source>
        <dbReference type="ARBA" id="ARBA00004141"/>
    </source>
</evidence>
<keyword evidence="2 5" id="KW-0812">Transmembrane</keyword>
<feature type="transmembrane region" description="Helical" evidence="5">
    <location>
        <begin position="92"/>
        <end position="115"/>
    </location>
</feature>
<feature type="domain" description="Cation/H+ exchanger transmembrane" evidence="6">
    <location>
        <begin position="15"/>
        <end position="395"/>
    </location>
</feature>
<dbReference type="InterPro" id="IPR006153">
    <property type="entry name" value="Cation/H_exchanger_TM"/>
</dbReference>
<feature type="transmembrane region" description="Helical" evidence="5">
    <location>
        <begin position="121"/>
        <end position="146"/>
    </location>
</feature>
<dbReference type="GO" id="GO:0120029">
    <property type="term" value="P:proton export across plasma membrane"/>
    <property type="evidence" value="ECO:0007669"/>
    <property type="project" value="InterPro"/>
</dbReference>
<dbReference type="InterPro" id="IPR038770">
    <property type="entry name" value="Na+/solute_symporter_sf"/>
</dbReference>
<evidence type="ECO:0000256" key="2">
    <source>
        <dbReference type="ARBA" id="ARBA00022692"/>
    </source>
</evidence>
<reference evidence="7" key="1">
    <citation type="submission" date="2014-07" db="EMBL/GenBank/DDBJ databases">
        <title>Methanogenic archaea and the global carbon cycle.</title>
        <authorList>
            <person name="Henriksen J.R."/>
            <person name="Luke J."/>
            <person name="Reinhart S."/>
            <person name="Benedict M.N."/>
            <person name="Youngblut N.D."/>
            <person name="Metcalf M.E."/>
            <person name="Whitaker R.J."/>
            <person name="Metcalf W.W."/>
        </authorList>
    </citation>
    <scope>NUCLEOTIDE SEQUENCE [LARGE SCALE GENOMIC DNA]</scope>
    <source>
        <strain evidence="7">3</strain>
    </source>
</reference>
<keyword evidence="4 5" id="KW-0472">Membrane</keyword>
<dbReference type="PATRIC" id="fig|1434107.4.peg.737"/>
<dbReference type="STRING" id="1434107.MSBR3_0552"/>
<dbReference type="PANTHER" id="PTHR31382">
    <property type="entry name" value="NA(+)/H(+) ANTIPORTER"/>
    <property type="match status" value="1"/>
</dbReference>
<feature type="transmembrane region" description="Helical" evidence="5">
    <location>
        <begin position="230"/>
        <end position="249"/>
    </location>
</feature>
<dbReference type="GeneID" id="24788027"/>
<feature type="transmembrane region" description="Helical" evidence="5">
    <location>
        <begin position="341"/>
        <end position="361"/>
    </location>
</feature>
<dbReference type="HOGENOM" id="CLU_008635_5_0_2"/>
<dbReference type="Gene3D" id="1.20.1530.20">
    <property type="match status" value="1"/>
</dbReference>
<dbReference type="KEGG" id="mbak:MSBR3_0552"/>
<proteinExistence type="predicted"/>
<comment type="subcellular location">
    <subcellularLocation>
        <location evidence="1">Membrane</location>
        <topology evidence="1">Multi-pass membrane protein</topology>
    </subcellularLocation>
</comment>
<evidence type="ECO:0000256" key="4">
    <source>
        <dbReference type="ARBA" id="ARBA00023136"/>
    </source>
</evidence>
<feature type="transmembrane region" description="Helical" evidence="5">
    <location>
        <begin position="283"/>
        <end position="302"/>
    </location>
</feature>
<feature type="transmembrane region" description="Helical" evidence="5">
    <location>
        <begin position="34"/>
        <end position="51"/>
    </location>
</feature>
<gene>
    <name evidence="7" type="ORF">MSBR3_0552</name>
</gene>
<feature type="transmembrane region" description="Helical" evidence="5">
    <location>
        <begin position="6"/>
        <end position="22"/>
    </location>
</feature>
<name>A0A0E3WVU8_METBA</name>
<feature type="transmembrane region" description="Helical" evidence="5">
    <location>
        <begin position="63"/>
        <end position="80"/>
    </location>
</feature>
<organism evidence="7 8">
    <name type="scientific">Methanosarcina barkeri 3</name>
    <dbReference type="NCBI Taxonomy" id="1434107"/>
    <lineage>
        <taxon>Archaea</taxon>
        <taxon>Methanobacteriati</taxon>
        <taxon>Methanobacteriota</taxon>
        <taxon>Stenosarchaea group</taxon>
        <taxon>Methanomicrobia</taxon>
        <taxon>Methanosarcinales</taxon>
        <taxon>Methanosarcinaceae</taxon>
        <taxon>Methanosarcina</taxon>
    </lineage>
</organism>
<feature type="transmembrane region" description="Helical" evidence="5">
    <location>
        <begin position="196"/>
        <end position="218"/>
    </location>
</feature>
<dbReference type="InterPro" id="IPR004712">
    <property type="entry name" value="Na+/H+_antiporter_fungi"/>
</dbReference>
<dbReference type="OrthoDB" id="137641at2157"/>
<dbReference type="PANTHER" id="PTHR31382:SF1">
    <property type="entry name" value="SODIUM ION_PROTON EXCHANGER (EUROFUNG)"/>
    <property type="match status" value="1"/>
</dbReference>
<evidence type="ECO:0000259" key="6">
    <source>
        <dbReference type="Pfam" id="PF00999"/>
    </source>
</evidence>
<dbReference type="Proteomes" id="UP000033066">
    <property type="component" value="Chromosome"/>
</dbReference>
<evidence type="ECO:0000256" key="5">
    <source>
        <dbReference type="SAM" id="Phobius"/>
    </source>
</evidence>
<evidence type="ECO:0000256" key="3">
    <source>
        <dbReference type="ARBA" id="ARBA00022989"/>
    </source>
</evidence>
<dbReference type="Pfam" id="PF00999">
    <property type="entry name" value="Na_H_Exchanger"/>
    <property type="match status" value="1"/>
</dbReference>
<keyword evidence="3 5" id="KW-1133">Transmembrane helix</keyword>
<dbReference type="GO" id="GO:0015385">
    <property type="term" value="F:sodium:proton antiporter activity"/>
    <property type="evidence" value="ECO:0007669"/>
    <property type="project" value="InterPro"/>
</dbReference>
<dbReference type="EMBL" id="CP009517">
    <property type="protein sequence ID" value="AKB81130.1"/>
    <property type="molecule type" value="Genomic_DNA"/>
</dbReference>
<dbReference type="RefSeq" id="WP_048106361.1">
    <property type="nucleotide sequence ID" value="NZ_CP009517.1"/>
</dbReference>
<dbReference type="AlphaFoldDB" id="A0A0E3WVU8"/>
<protein>
    <recommendedName>
        <fullName evidence="6">Cation/H+ exchanger transmembrane domain-containing protein</fullName>
    </recommendedName>
</protein>